<evidence type="ECO:0000256" key="2">
    <source>
        <dbReference type="ARBA" id="ARBA00023163"/>
    </source>
</evidence>
<dbReference type="InterPro" id="IPR018060">
    <property type="entry name" value="HTH_AraC"/>
</dbReference>
<keyword evidence="2" id="KW-0804">Transcription</keyword>
<dbReference type="SUPFAM" id="SSF52317">
    <property type="entry name" value="Class I glutamine amidotransferase-like"/>
    <property type="match status" value="1"/>
</dbReference>
<evidence type="ECO:0000313" key="5">
    <source>
        <dbReference type="Proteomes" id="UP000025241"/>
    </source>
</evidence>
<dbReference type="Proteomes" id="UP000025241">
    <property type="component" value="Chromosome I"/>
</dbReference>
<keyword evidence="5" id="KW-1185">Reference proteome</keyword>
<proteinExistence type="predicted"/>
<dbReference type="GO" id="GO:0003700">
    <property type="term" value="F:DNA-binding transcription factor activity"/>
    <property type="evidence" value="ECO:0007669"/>
    <property type="project" value="InterPro"/>
</dbReference>
<dbReference type="InterPro" id="IPR052158">
    <property type="entry name" value="INH-QAR"/>
</dbReference>
<reference evidence="4 5" key="1">
    <citation type="submission" date="2013-03" db="EMBL/GenBank/DDBJ databases">
        <authorList>
            <person name="Linke B."/>
        </authorList>
    </citation>
    <scope>NUCLEOTIDE SEQUENCE [LARGE SCALE GENOMIC DNA]</scope>
    <source>
        <strain evidence="4 5">B13</strain>
    </source>
</reference>
<name>A0A024HM93_PSEKB</name>
<dbReference type="STRING" id="1301098.PKB_4302"/>
<dbReference type="eggNOG" id="COG4977">
    <property type="taxonomic scope" value="Bacteria"/>
</dbReference>
<organism evidence="4 5">
    <name type="scientific">Pseudomonas knackmussii (strain DSM 6978 / CCUG 54928 / LMG 23759 / B13)</name>
    <dbReference type="NCBI Taxonomy" id="1301098"/>
    <lineage>
        <taxon>Bacteria</taxon>
        <taxon>Pseudomonadati</taxon>
        <taxon>Pseudomonadota</taxon>
        <taxon>Gammaproteobacteria</taxon>
        <taxon>Pseudomonadales</taxon>
        <taxon>Pseudomonadaceae</taxon>
        <taxon>Pseudomonas</taxon>
    </lineage>
</organism>
<dbReference type="HOGENOM" id="CLU_000445_59_0_6"/>
<dbReference type="PANTHER" id="PTHR43130:SF3">
    <property type="entry name" value="HTH-TYPE TRANSCRIPTIONAL REGULATOR RV1931C"/>
    <property type="match status" value="1"/>
</dbReference>
<protein>
    <submittedName>
        <fullName evidence="4">AraC family transcriptional regulator</fullName>
    </submittedName>
</protein>
<dbReference type="SUPFAM" id="SSF46689">
    <property type="entry name" value="Homeodomain-like"/>
    <property type="match status" value="2"/>
</dbReference>
<dbReference type="AlphaFoldDB" id="A0A024HM93"/>
<dbReference type="Pfam" id="PF12833">
    <property type="entry name" value="HTH_18"/>
    <property type="match status" value="1"/>
</dbReference>
<keyword evidence="1" id="KW-0805">Transcription regulation</keyword>
<dbReference type="EMBL" id="HG322950">
    <property type="protein sequence ID" value="CDF85627.1"/>
    <property type="molecule type" value="Genomic_DNA"/>
</dbReference>
<accession>A0A024HM93</accession>
<dbReference type="CDD" id="cd03137">
    <property type="entry name" value="GATase1_AraC_1"/>
    <property type="match status" value="1"/>
</dbReference>
<dbReference type="KEGG" id="pkc:PKB_4302"/>
<dbReference type="PATRIC" id="fig|1301098.3.peg.4306"/>
<evidence type="ECO:0000256" key="1">
    <source>
        <dbReference type="ARBA" id="ARBA00023015"/>
    </source>
</evidence>
<dbReference type="Pfam" id="PF01965">
    <property type="entry name" value="DJ-1_PfpI"/>
    <property type="match status" value="1"/>
</dbReference>
<sequence length="318" mass="35100">MKTVAVVLYPDVLMLDVSGPMEVFSVANRYLPAEHHYRLLTLAESDAVMRSSCGLRVQADLRLEQMPDAVDLLLVPGGPGAYNDRHEGLSAWLGQAARRVPRYGAICTGTFILGEAGLLDGYRCTTHWNYLKRLADRYPQAQVEAERIYVLDRDLITSGGVTAGIDMALAVVAEDHGRDVALEVAKVLLVVIKRPGGQNPYSPLLAAVLRDGTAIARAQAYIIDHLDEPLTVARLAELVSMSPRNFSRAFLRETKVTPMQYVQNARIDHARKLLESSDLPLKQVACRSGFGSPRHMRTLFGERIGMSPSQYREQFGGI</sequence>
<feature type="domain" description="HTH araC/xylS-type" evidence="3">
    <location>
        <begin position="216"/>
        <end position="314"/>
    </location>
</feature>
<reference evidence="4 5" key="2">
    <citation type="submission" date="2014-05" db="EMBL/GenBank/DDBJ databases">
        <title>Genome sequence of the 3-chlorobenzoate degrading bacterium Pseudomonas knackmussii B13 shows multiple evidence for horizontal gene transfer.</title>
        <authorList>
            <person name="Miyazaki R."/>
            <person name="Bertelli C."/>
            <person name="Falquet L."/>
            <person name="Robinson-Rechavi M."/>
            <person name="Gharib W."/>
            <person name="Roy S."/>
            <person name="Van der Meer J.R."/>
        </authorList>
    </citation>
    <scope>NUCLEOTIDE SEQUENCE [LARGE SCALE GENOMIC DNA]</scope>
    <source>
        <strain evidence="4 5">B13</strain>
    </source>
</reference>
<dbReference type="PROSITE" id="PS01124">
    <property type="entry name" value="HTH_ARAC_FAMILY_2"/>
    <property type="match status" value="1"/>
</dbReference>
<dbReference type="OrthoDB" id="9803764at2"/>
<dbReference type="PANTHER" id="PTHR43130">
    <property type="entry name" value="ARAC-FAMILY TRANSCRIPTIONAL REGULATOR"/>
    <property type="match status" value="1"/>
</dbReference>
<evidence type="ECO:0000313" key="4">
    <source>
        <dbReference type="EMBL" id="CDF85627.1"/>
    </source>
</evidence>
<gene>
    <name evidence="4" type="ORF">PKB_4302</name>
</gene>
<dbReference type="Gene3D" id="1.10.10.60">
    <property type="entry name" value="Homeodomain-like"/>
    <property type="match status" value="2"/>
</dbReference>
<dbReference type="SMART" id="SM00342">
    <property type="entry name" value="HTH_ARAC"/>
    <property type="match status" value="1"/>
</dbReference>
<dbReference type="InterPro" id="IPR029062">
    <property type="entry name" value="Class_I_gatase-like"/>
</dbReference>
<dbReference type="GO" id="GO:0043565">
    <property type="term" value="F:sequence-specific DNA binding"/>
    <property type="evidence" value="ECO:0007669"/>
    <property type="project" value="InterPro"/>
</dbReference>
<dbReference type="InterPro" id="IPR009057">
    <property type="entry name" value="Homeodomain-like_sf"/>
</dbReference>
<dbReference type="InterPro" id="IPR002818">
    <property type="entry name" value="DJ-1/PfpI"/>
</dbReference>
<dbReference type="RefSeq" id="WP_043254250.1">
    <property type="nucleotide sequence ID" value="NZ_HG322950.1"/>
</dbReference>
<evidence type="ECO:0000259" key="3">
    <source>
        <dbReference type="PROSITE" id="PS01124"/>
    </source>
</evidence>
<dbReference type="Gene3D" id="3.40.50.880">
    <property type="match status" value="1"/>
</dbReference>